<dbReference type="GO" id="GO:0005737">
    <property type="term" value="C:cytoplasm"/>
    <property type="evidence" value="ECO:0007669"/>
    <property type="project" value="UniProtKB-SubCell"/>
</dbReference>
<dbReference type="GO" id="GO:0006457">
    <property type="term" value="P:protein folding"/>
    <property type="evidence" value="ECO:0007669"/>
    <property type="project" value="InterPro"/>
</dbReference>
<keyword evidence="3 4" id="KW-0143">Chaperone</keyword>
<dbReference type="NCBIfam" id="NF010739">
    <property type="entry name" value="PRK14141.1"/>
    <property type="match status" value="1"/>
</dbReference>
<protein>
    <recommendedName>
        <fullName evidence="4 5">Protein GrpE</fullName>
    </recommendedName>
    <alternativeName>
        <fullName evidence="4">HSP-70 cofactor</fullName>
    </alternativeName>
</protein>
<evidence type="ECO:0000256" key="1">
    <source>
        <dbReference type="ARBA" id="ARBA00009054"/>
    </source>
</evidence>
<comment type="subcellular location">
    <subcellularLocation>
        <location evidence="4">Cytoplasm</location>
    </subcellularLocation>
</comment>
<dbReference type="CDD" id="cd00446">
    <property type="entry name" value="GrpE"/>
    <property type="match status" value="1"/>
</dbReference>
<dbReference type="Pfam" id="PF01025">
    <property type="entry name" value="GrpE"/>
    <property type="match status" value="1"/>
</dbReference>
<gene>
    <name evidence="4" type="primary">grpE</name>
    <name evidence="9" type="ORF">AUP42_14885</name>
</gene>
<dbReference type="FunFam" id="2.30.22.10:FF:000002">
    <property type="entry name" value="GrpE protein homolog"/>
    <property type="match status" value="1"/>
</dbReference>
<evidence type="ECO:0000256" key="8">
    <source>
        <dbReference type="SAM" id="MobiDB-lite"/>
    </source>
</evidence>
<comment type="function">
    <text evidence="4 5">Participates actively in the response to hyperosmotic and heat shock by preventing the aggregation of stress-denatured proteins, in association with DnaK and GrpE. It is the nucleotide exchange factor for DnaK and may function as a thermosensor. Unfolded proteins bind initially to DnaJ; upon interaction with the DnaJ-bound protein, DnaK hydrolyzes its bound ATP, resulting in the formation of a stable complex. GrpE releases ADP from DnaK; ATP binding to DnaK triggers the release of the substrate protein, thus completing the reaction cycle. Several rounds of ATP-dependent interactions between DnaJ, DnaK and GrpE are required for fully efficient folding.</text>
</comment>
<dbReference type="PRINTS" id="PR00773">
    <property type="entry name" value="GRPEPROTEIN"/>
</dbReference>
<feature type="region of interest" description="Disordered" evidence="8">
    <location>
        <begin position="1"/>
        <end position="44"/>
    </location>
</feature>
<dbReference type="InterPro" id="IPR013805">
    <property type="entry name" value="GrpE_CC"/>
</dbReference>
<dbReference type="SUPFAM" id="SSF58014">
    <property type="entry name" value="Coiled-coil domain of nucleotide exchange factor GrpE"/>
    <property type="match status" value="1"/>
</dbReference>
<name>A0A154L8D8_9PROT</name>
<keyword evidence="2 4" id="KW-0346">Stress response</keyword>
<dbReference type="OrthoDB" id="9789811at2"/>
<evidence type="ECO:0000256" key="7">
    <source>
        <dbReference type="SAM" id="Coils"/>
    </source>
</evidence>
<comment type="caution">
    <text evidence="9">The sequence shown here is derived from an EMBL/GenBank/DDBJ whole genome shotgun (WGS) entry which is preliminary data.</text>
</comment>
<comment type="subunit">
    <text evidence="4">Homodimer.</text>
</comment>
<dbReference type="PROSITE" id="PS01071">
    <property type="entry name" value="GRPE"/>
    <property type="match status" value="1"/>
</dbReference>
<proteinExistence type="inferred from homology"/>
<dbReference type="RefSeq" id="WP_062950134.1">
    <property type="nucleotide sequence ID" value="NZ_LPVY01000005.1"/>
</dbReference>
<dbReference type="PANTHER" id="PTHR21237:SF23">
    <property type="entry name" value="GRPE PROTEIN HOMOLOG, MITOCHONDRIAL"/>
    <property type="match status" value="1"/>
</dbReference>
<sequence>MSETAKNNPEDLSGAARADEAAVEDVAAEAMDAEAEGGETANADPVAVLEAEVAELKDRLLRAAAEVENTRRRAKKDVEDASNYAVTKFARDLLDVGDNLRRALEAAGNDANADPAMKTLIDGVEMTEKSLLKAFEQNGIEKLEPLGEKLDPNQHQAVFEMPNPAYPDGHVAQVMQAGYVLKGRLLRPAMVGVTKNPAGQDAAKSDEPGSNVDTSA</sequence>
<dbReference type="AlphaFoldDB" id="A0A154L8D8"/>
<dbReference type="GO" id="GO:0051087">
    <property type="term" value="F:protein-folding chaperone binding"/>
    <property type="evidence" value="ECO:0007669"/>
    <property type="project" value="InterPro"/>
</dbReference>
<dbReference type="Proteomes" id="UP000076335">
    <property type="component" value="Unassembled WGS sequence"/>
</dbReference>
<feature type="compositionally biased region" description="Acidic residues" evidence="8">
    <location>
        <begin position="21"/>
        <end position="37"/>
    </location>
</feature>
<dbReference type="Gene3D" id="3.90.20.20">
    <property type="match status" value="1"/>
</dbReference>
<feature type="region of interest" description="Disordered" evidence="8">
    <location>
        <begin position="195"/>
        <end position="216"/>
    </location>
</feature>
<evidence type="ECO:0000256" key="6">
    <source>
        <dbReference type="RuleBase" id="RU004478"/>
    </source>
</evidence>
<evidence type="ECO:0000256" key="3">
    <source>
        <dbReference type="ARBA" id="ARBA00023186"/>
    </source>
</evidence>
<dbReference type="InterPro" id="IPR009012">
    <property type="entry name" value="GrpE_head"/>
</dbReference>
<dbReference type="GO" id="GO:0042803">
    <property type="term" value="F:protein homodimerization activity"/>
    <property type="evidence" value="ECO:0007669"/>
    <property type="project" value="InterPro"/>
</dbReference>
<keyword evidence="4" id="KW-0963">Cytoplasm</keyword>
<dbReference type="PANTHER" id="PTHR21237">
    <property type="entry name" value="GRPE PROTEIN"/>
    <property type="match status" value="1"/>
</dbReference>
<keyword evidence="7" id="KW-0175">Coiled coil</keyword>
<dbReference type="NCBIfam" id="NF010738">
    <property type="entry name" value="PRK14140.1"/>
    <property type="match status" value="1"/>
</dbReference>
<organism evidence="9 10">
    <name type="scientific">Thalassospira lucentensis</name>
    <dbReference type="NCBI Taxonomy" id="168935"/>
    <lineage>
        <taxon>Bacteria</taxon>
        <taxon>Pseudomonadati</taxon>
        <taxon>Pseudomonadota</taxon>
        <taxon>Alphaproteobacteria</taxon>
        <taxon>Rhodospirillales</taxon>
        <taxon>Thalassospiraceae</taxon>
        <taxon>Thalassospira</taxon>
    </lineage>
</organism>
<dbReference type="GO" id="GO:0000774">
    <property type="term" value="F:adenyl-nucleotide exchange factor activity"/>
    <property type="evidence" value="ECO:0007669"/>
    <property type="project" value="InterPro"/>
</dbReference>
<evidence type="ECO:0000256" key="4">
    <source>
        <dbReference type="HAMAP-Rule" id="MF_01151"/>
    </source>
</evidence>
<dbReference type="Gene3D" id="2.30.22.10">
    <property type="entry name" value="Head domain of nucleotide exchange factor GrpE"/>
    <property type="match status" value="1"/>
</dbReference>
<reference evidence="9 10" key="1">
    <citation type="submission" date="2015-12" db="EMBL/GenBank/DDBJ databases">
        <title>Genome sequence of Thalassospira lucentensis MCCC 1A02072.</title>
        <authorList>
            <person name="Lu L."/>
            <person name="Lai Q."/>
            <person name="Shao Z."/>
            <person name="Qian P."/>
        </authorList>
    </citation>
    <scope>NUCLEOTIDE SEQUENCE [LARGE SCALE GENOMIC DNA]</scope>
    <source>
        <strain evidence="9 10">MCCC 1A02072</strain>
    </source>
</reference>
<evidence type="ECO:0000256" key="5">
    <source>
        <dbReference type="RuleBase" id="RU000639"/>
    </source>
</evidence>
<comment type="similarity">
    <text evidence="1 4 6">Belongs to the GrpE family.</text>
</comment>
<dbReference type="EMBL" id="LPVY01000005">
    <property type="protein sequence ID" value="KZB66815.1"/>
    <property type="molecule type" value="Genomic_DNA"/>
</dbReference>
<dbReference type="GO" id="GO:0051082">
    <property type="term" value="F:unfolded protein binding"/>
    <property type="evidence" value="ECO:0007669"/>
    <property type="project" value="TreeGrafter"/>
</dbReference>
<evidence type="ECO:0000313" key="10">
    <source>
        <dbReference type="Proteomes" id="UP000076335"/>
    </source>
</evidence>
<dbReference type="SUPFAM" id="SSF51064">
    <property type="entry name" value="Head domain of nucleotide exchange factor GrpE"/>
    <property type="match status" value="1"/>
</dbReference>
<accession>A0A154L8D8</accession>
<dbReference type="HAMAP" id="MF_01151">
    <property type="entry name" value="GrpE"/>
    <property type="match status" value="1"/>
</dbReference>
<dbReference type="InterPro" id="IPR000740">
    <property type="entry name" value="GrpE"/>
</dbReference>
<evidence type="ECO:0000313" key="9">
    <source>
        <dbReference type="EMBL" id="KZB66815.1"/>
    </source>
</evidence>
<dbReference type="NCBIfam" id="NF010748">
    <property type="entry name" value="PRK14150.1"/>
    <property type="match status" value="1"/>
</dbReference>
<evidence type="ECO:0000256" key="2">
    <source>
        <dbReference type="ARBA" id="ARBA00023016"/>
    </source>
</evidence>
<feature type="coiled-coil region" evidence="7">
    <location>
        <begin position="46"/>
        <end position="84"/>
    </location>
</feature>